<dbReference type="AlphaFoldDB" id="F9UF25"/>
<dbReference type="STRING" id="768671.ThimaDRAFT_3528"/>
<name>F9UF25_9GAMM</name>
<accession>F9UF25</accession>
<organism evidence="1 2">
    <name type="scientific">Thiocapsa marina 5811</name>
    <dbReference type="NCBI Taxonomy" id="768671"/>
    <lineage>
        <taxon>Bacteria</taxon>
        <taxon>Pseudomonadati</taxon>
        <taxon>Pseudomonadota</taxon>
        <taxon>Gammaproteobacteria</taxon>
        <taxon>Chromatiales</taxon>
        <taxon>Chromatiaceae</taxon>
        <taxon>Thiocapsa</taxon>
    </lineage>
</organism>
<keyword evidence="2" id="KW-1185">Reference proteome</keyword>
<reference evidence="1 2" key="1">
    <citation type="submission" date="2011-06" db="EMBL/GenBank/DDBJ databases">
        <title>The draft genome of Thiocapsa marina 5811.</title>
        <authorList>
            <consortium name="US DOE Joint Genome Institute (JGI-PGF)"/>
            <person name="Lucas S."/>
            <person name="Han J."/>
            <person name="Cheng J.-F."/>
            <person name="Goodwin L."/>
            <person name="Pitluck S."/>
            <person name="Peters L."/>
            <person name="Land M.L."/>
            <person name="Hauser L."/>
            <person name="Vogl K."/>
            <person name="Liu Z."/>
            <person name="Imhoff J."/>
            <person name="Thiel V."/>
            <person name="Frigaard N.-U."/>
            <person name="Bryant D."/>
            <person name="Woyke T.J."/>
        </authorList>
    </citation>
    <scope>NUCLEOTIDE SEQUENCE [LARGE SCALE GENOMIC DNA]</scope>
    <source>
        <strain evidence="1 2">5811</strain>
    </source>
</reference>
<gene>
    <name evidence="1" type="ORF">ThimaDRAFT_3528</name>
</gene>
<evidence type="ECO:0000313" key="2">
    <source>
        <dbReference type="Proteomes" id="UP000005459"/>
    </source>
</evidence>
<dbReference type="EMBL" id="AFWV01000012">
    <property type="protein sequence ID" value="EGV17062.1"/>
    <property type="molecule type" value="Genomic_DNA"/>
</dbReference>
<evidence type="ECO:0000313" key="1">
    <source>
        <dbReference type="EMBL" id="EGV17062.1"/>
    </source>
</evidence>
<proteinExistence type="predicted"/>
<dbReference type="Proteomes" id="UP000005459">
    <property type="component" value="Unassembled WGS sequence"/>
</dbReference>
<protein>
    <submittedName>
        <fullName evidence="1">Uncharacterized protein</fullName>
    </submittedName>
</protein>
<sequence>MIRYLIDTDISSYFLKKRHPSLDRRMRAALMANAVGISAEPPPIDPVREPQPAKDRA</sequence>